<evidence type="ECO:0000313" key="2">
    <source>
        <dbReference type="Proteomes" id="UP000638263"/>
    </source>
</evidence>
<name>A0A917RTH3_9NOCA</name>
<proteinExistence type="predicted"/>
<sequence length="58" mass="6129">MRAGGGVRTLSAARYRHSGRSVVIFVRVLSARESVSPQERAAVHPIHAGVPVTYSNGG</sequence>
<evidence type="ECO:0000313" key="1">
    <source>
        <dbReference type="EMBL" id="GGL28565.1"/>
    </source>
</evidence>
<reference evidence="1" key="2">
    <citation type="submission" date="2020-09" db="EMBL/GenBank/DDBJ databases">
        <authorList>
            <person name="Sun Q."/>
            <person name="Zhou Y."/>
        </authorList>
    </citation>
    <scope>NUCLEOTIDE SEQUENCE</scope>
    <source>
        <strain evidence="1">CGMCC 4.3508</strain>
    </source>
</reference>
<dbReference type="AlphaFoldDB" id="A0A917RTH3"/>
<reference evidence="1" key="1">
    <citation type="journal article" date="2014" name="Int. J. Syst. Evol. Microbiol.">
        <title>Complete genome sequence of Corynebacterium casei LMG S-19264T (=DSM 44701T), isolated from a smear-ripened cheese.</title>
        <authorList>
            <consortium name="US DOE Joint Genome Institute (JGI-PGF)"/>
            <person name="Walter F."/>
            <person name="Albersmeier A."/>
            <person name="Kalinowski J."/>
            <person name="Ruckert C."/>
        </authorList>
    </citation>
    <scope>NUCLEOTIDE SEQUENCE</scope>
    <source>
        <strain evidence="1">CGMCC 4.3508</strain>
    </source>
</reference>
<keyword evidence="2" id="KW-1185">Reference proteome</keyword>
<gene>
    <name evidence="1" type="ORF">GCM10011588_49270</name>
</gene>
<dbReference type="EMBL" id="BMMH01000011">
    <property type="protein sequence ID" value="GGL28565.1"/>
    <property type="molecule type" value="Genomic_DNA"/>
</dbReference>
<protein>
    <submittedName>
        <fullName evidence="1">Uncharacterized protein</fullName>
    </submittedName>
</protein>
<comment type="caution">
    <text evidence="1">The sequence shown here is derived from an EMBL/GenBank/DDBJ whole genome shotgun (WGS) entry which is preliminary data.</text>
</comment>
<organism evidence="1 2">
    <name type="scientific">Nocardia jinanensis</name>
    <dbReference type="NCBI Taxonomy" id="382504"/>
    <lineage>
        <taxon>Bacteria</taxon>
        <taxon>Bacillati</taxon>
        <taxon>Actinomycetota</taxon>
        <taxon>Actinomycetes</taxon>
        <taxon>Mycobacteriales</taxon>
        <taxon>Nocardiaceae</taxon>
        <taxon>Nocardia</taxon>
    </lineage>
</organism>
<accession>A0A917RTH3</accession>
<dbReference type="Proteomes" id="UP000638263">
    <property type="component" value="Unassembled WGS sequence"/>
</dbReference>